<evidence type="ECO:0000256" key="5">
    <source>
        <dbReference type="ARBA" id="ARBA00022723"/>
    </source>
</evidence>
<dbReference type="InterPro" id="IPR015797">
    <property type="entry name" value="NUDIX_hydrolase-like_dom_sf"/>
</dbReference>
<gene>
    <name evidence="11" type="ORF">MIPYR_10416</name>
</gene>
<evidence type="ECO:0000256" key="1">
    <source>
        <dbReference type="ARBA" id="ARBA00001946"/>
    </source>
</evidence>
<evidence type="ECO:0000256" key="3">
    <source>
        <dbReference type="ARBA" id="ARBA00009595"/>
    </source>
</evidence>
<dbReference type="Gene3D" id="3.90.79.10">
    <property type="entry name" value="Nucleoside Triphosphate Pyrophosphohydrolase"/>
    <property type="match status" value="1"/>
</dbReference>
<evidence type="ECO:0000259" key="10">
    <source>
        <dbReference type="PROSITE" id="PS51462"/>
    </source>
</evidence>
<dbReference type="NCBIfam" id="NF001299">
    <property type="entry name" value="PRK00241.1"/>
    <property type="match status" value="1"/>
</dbReference>
<dbReference type="GO" id="GO:0005829">
    <property type="term" value="C:cytosol"/>
    <property type="evidence" value="ECO:0007669"/>
    <property type="project" value="TreeGrafter"/>
</dbReference>
<keyword evidence="8" id="KW-0520">NAD</keyword>
<dbReference type="Gene3D" id="3.90.79.20">
    <property type="match status" value="1"/>
</dbReference>
<dbReference type="InterPro" id="IPR015376">
    <property type="entry name" value="Znr_NADH_PPase"/>
</dbReference>
<protein>
    <recommendedName>
        <fullName evidence="4">NAD(+) diphosphatase</fullName>
        <ecNumber evidence="4">3.6.1.22</ecNumber>
    </recommendedName>
</protein>
<dbReference type="SUPFAM" id="SSF55811">
    <property type="entry name" value="Nudix"/>
    <property type="match status" value="1"/>
</dbReference>
<evidence type="ECO:0000313" key="11">
    <source>
        <dbReference type="EMBL" id="SBS70317.1"/>
    </source>
</evidence>
<dbReference type="GO" id="GO:0006742">
    <property type="term" value="P:NADP+ catabolic process"/>
    <property type="evidence" value="ECO:0007669"/>
    <property type="project" value="TreeGrafter"/>
</dbReference>
<organism evidence="11">
    <name type="scientific">uncultured Microbacterium sp</name>
    <dbReference type="NCBI Taxonomy" id="191216"/>
    <lineage>
        <taxon>Bacteria</taxon>
        <taxon>Bacillati</taxon>
        <taxon>Actinomycetota</taxon>
        <taxon>Actinomycetes</taxon>
        <taxon>Micrococcales</taxon>
        <taxon>Microbacteriaceae</taxon>
        <taxon>Microbacterium</taxon>
        <taxon>environmental samples</taxon>
    </lineage>
</organism>
<evidence type="ECO:0000256" key="4">
    <source>
        <dbReference type="ARBA" id="ARBA00012381"/>
    </source>
</evidence>
<comment type="similarity">
    <text evidence="3">Belongs to the Nudix hydrolase family. NudC subfamily.</text>
</comment>
<dbReference type="PROSITE" id="PS00893">
    <property type="entry name" value="NUDIX_BOX"/>
    <property type="match status" value="1"/>
</dbReference>
<dbReference type="AlphaFoldDB" id="A0A1Y5NV59"/>
<proteinExistence type="inferred from homology"/>
<dbReference type="CDD" id="cd03429">
    <property type="entry name" value="NUDIX_NADH_pyrophosphatase_Nudt13"/>
    <property type="match status" value="1"/>
</dbReference>
<reference evidence="11" key="1">
    <citation type="submission" date="2016-03" db="EMBL/GenBank/DDBJ databases">
        <authorList>
            <person name="Ploux O."/>
        </authorList>
    </citation>
    <scope>NUCLEOTIDE SEQUENCE</scope>
    <source>
        <strain evidence="11">UC1</strain>
    </source>
</reference>
<dbReference type="InterPro" id="IPR050241">
    <property type="entry name" value="NAD-cap_RNA_hydrolase_NudC"/>
</dbReference>
<dbReference type="InterPro" id="IPR020084">
    <property type="entry name" value="NUDIX_hydrolase_CS"/>
</dbReference>
<comment type="cofactor">
    <cofactor evidence="1">
        <name>Mg(2+)</name>
        <dbReference type="ChEBI" id="CHEBI:18420"/>
    </cofactor>
</comment>
<keyword evidence="7" id="KW-0460">Magnesium</keyword>
<evidence type="ECO:0000256" key="8">
    <source>
        <dbReference type="ARBA" id="ARBA00023027"/>
    </source>
</evidence>
<evidence type="ECO:0000256" key="6">
    <source>
        <dbReference type="ARBA" id="ARBA00022801"/>
    </source>
</evidence>
<sequence>MTSQEAFPPPALARASLDRAADERLEDGLVARLRAAADTRVLVVHGDRAPVRGAALHYVGPAEVRGGAEWAFLGRDDAGAPVLVAATAAGDPAPVDDEAWESLRVIGGELPAADAGAFVEALSLGRWLLDAPFCPACGTRTVIRSAGWARTCPACGREHFPRTDPAVIVAVLSADGDRILLGKNAMWAAQNRYSTFAGFVEAGESLESAVGREVFEEAGVTLTGLRYLGSQAWPYPRSLMLGFHATVVNDAAARADGEEIVDVRWFTRDEIGAALRGAADFGLPGTASIAHRLILDWHAG</sequence>
<dbReference type="InterPro" id="IPR049734">
    <property type="entry name" value="NudC-like_C"/>
</dbReference>
<dbReference type="Pfam" id="PF09297">
    <property type="entry name" value="Zn_ribbon_NUD"/>
    <property type="match status" value="1"/>
</dbReference>
<comment type="catalytic activity">
    <reaction evidence="9">
        <text>a 5'-end NAD(+)-phospho-ribonucleoside in mRNA + H2O = a 5'-end phospho-adenosine-phospho-ribonucleoside in mRNA + beta-nicotinamide D-ribonucleotide + 2 H(+)</text>
        <dbReference type="Rhea" id="RHEA:60876"/>
        <dbReference type="Rhea" id="RHEA-COMP:15698"/>
        <dbReference type="Rhea" id="RHEA-COMP:15719"/>
        <dbReference type="ChEBI" id="CHEBI:14649"/>
        <dbReference type="ChEBI" id="CHEBI:15377"/>
        <dbReference type="ChEBI" id="CHEBI:15378"/>
        <dbReference type="ChEBI" id="CHEBI:144029"/>
        <dbReference type="ChEBI" id="CHEBI:144051"/>
    </reaction>
    <physiologicalReaction direction="left-to-right" evidence="9">
        <dbReference type="Rhea" id="RHEA:60877"/>
    </physiologicalReaction>
</comment>
<dbReference type="GO" id="GO:0035529">
    <property type="term" value="F:NADH pyrophosphatase activity"/>
    <property type="evidence" value="ECO:0007669"/>
    <property type="project" value="TreeGrafter"/>
</dbReference>
<evidence type="ECO:0000256" key="2">
    <source>
        <dbReference type="ARBA" id="ARBA00001947"/>
    </source>
</evidence>
<dbReference type="Pfam" id="PF00293">
    <property type="entry name" value="NUDIX"/>
    <property type="match status" value="1"/>
</dbReference>
<dbReference type="GO" id="GO:0019677">
    <property type="term" value="P:NAD+ catabolic process"/>
    <property type="evidence" value="ECO:0007669"/>
    <property type="project" value="TreeGrafter"/>
</dbReference>
<dbReference type="Pfam" id="PF09296">
    <property type="entry name" value="NUDIX-like"/>
    <property type="match status" value="1"/>
</dbReference>
<dbReference type="InterPro" id="IPR000086">
    <property type="entry name" value="NUDIX_hydrolase_dom"/>
</dbReference>
<dbReference type="EC" id="3.6.1.22" evidence="4"/>
<dbReference type="PANTHER" id="PTHR42904:SF6">
    <property type="entry name" value="NAD-CAPPED RNA HYDROLASE NUDT12"/>
    <property type="match status" value="1"/>
</dbReference>
<evidence type="ECO:0000256" key="7">
    <source>
        <dbReference type="ARBA" id="ARBA00022842"/>
    </source>
</evidence>
<comment type="cofactor">
    <cofactor evidence="2">
        <name>Zn(2+)</name>
        <dbReference type="ChEBI" id="CHEBI:29105"/>
    </cofactor>
</comment>
<dbReference type="PROSITE" id="PS51462">
    <property type="entry name" value="NUDIX"/>
    <property type="match status" value="1"/>
</dbReference>
<dbReference type="GO" id="GO:0046872">
    <property type="term" value="F:metal ion binding"/>
    <property type="evidence" value="ECO:0007669"/>
    <property type="project" value="UniProtKB-KW"/>
</dbReference>
<dbReference type="InterPro" id="IPR015375">
    <property type="entry name" value="NADH_PPase-like_N"/>
</dbReference>
<dbReference type="EMBL" id="FLQR01000001">
    <property type="protein sequence ID" value="SBS70317.1"/>
    <property type="molecule type" value="Genomic_DNA"/>
</dbReference>
<keyword evidence="5" id="KW-0479">Metal-binding</keyword>
<dbReference type="PANTHER" id="PTHR42904">
    <property type="entry name" value="NUDIX HYDROLASE, NUDC SUBFAMILY"/>
    <property type="match status" value="1"/>
</dbReference>
<feature type="domain" description="Nudix hydrolase" evidence="10">
    <location>
        <begin position="161"/>
        <end position="288"/>
    </location>
</feature>
<dbReference type="RefSeq" id="WP_295572991.1">
    <property type="nucleotide sequence ID" value="NZ_FLQR01000001.1"/>
</dbReference>
<name>A0A1Y5NV59_9MICO</name>
<keyword evidence="6 11" id="KW-0378">Hydrolase</keyword>
<evidence type="ECO:0000256" key="9">
    <source>
        <dbReference type="ARBA" id="ARBA00023679"/>
    </source>
</evidence>
<accession>A0A1Y5NV59</accession>